<evidence type="ECO:0000256" key="1">
    <source>
        <dbReference type="ARBA" id="ARBA00004651"/>
    </source>
</evidence>
<keyword evidence="7" id="KW-0406">Ion transport</keyword>
<dbReference type="GO" id="GO:0015297">
    <property type="term" value="F:antiporter activity"/>
    <property type="evidence" value="ECO:0007669"/>
    <property type="project" value="UniProtKB-KW"/>
</dbReference>
<dbReference type="OrthoDB" id="9780160at2"/>
<feature type="transmembrane region" description="Helical" evidence="10">
    <location>
        <begin position="193"/>
        <end position="216"/>
    </location>
</feature>
<dbReference type="GO" id="GO:0005886">
    <property type="term" value="C:plasma membrane"/>
    <property type="evidence" value="ECO:0007669"/>
    <property type="project" value="UniProtKB-SubCell"/>
</dbReference>
<feature type="transmembrane region" description="Helical" evidence="10">
    <location>
        <begin position="162"/>
        <end position="181"/>
    </location>
</feature>
<dbReference type="PANTHER" id="PTHR43298:SF2">
    <property type="entry name" value="FMN_FAD EXPORTER YEEO-RELATED"/>
    <property type="match status" value="1"/>
</dbReference>
<comment type="subcellular location">
    <subcellularLocation>
        <location evidence="1">Cell membrane</location>
        <topology evidence="1">Multi-pass membrane protein</topology>
    </subcellularLocation>
</comment>
<feature type="transmembrane region" description="Helical" evidence="10">
    <location>
        <begin position="133"/>
        <end position="150"/>
    </location>
</feature>
<dbReference type="CDD" id="cd13131">
    <property type="entry name" value="MATE_NorM_like"/>
    <property type="match status" value="1"/>
</dbReference>
<dbReference type="NCBIfam" id="TIGR00797">
    <property type="entry name" value="matE"/>
    <property type="match status" value="1"/>
</dbReference>
<keyword evidence="2" id="KW-0813">Transport</keyword>
<evidence type="ECO:0000256" key="3">
    <source>
        <dbReference type="ARBA" id="ARBA00022449"/>
    </source>
</evidence>
<feature type="transmembrane region" description="Helical" evidence="10">
    <location>
        <begin position="413"/>
        <end position="435"/>
    </location>
</feature>
<feature type="transmembrane region" description="Helical" evidence="10">
    <location>
        <begin position="389"/>
        <end position="407"/>
    </location>
</feature>
<dbReference type="EMBL" id="QQWG01000008">
    <property type="protein sequence ID" value="RRG21619.1"/>
    <property type="molecule type" value="Genomic_DNA"/>
</dbReference>
<evidence type="ECO:0000256" key="9">
    <source>
        <dbReference type="ARBA" id="ARBA00031636"/>
    </source>
</evidence>
<keyword evidence="6 10" id="KW-1133">Transmembrane helix</keyword>
<dbReference type="GO" id="GO:0006811">
    <property type="term" value="P:monoatomic ion transport"/>
    <property type="evidence" value="ECO:0007669"/>
    <property type="project" value="UniProtKB-KW"/>
</dbReference>
<keyword evidence="8 10" id="KW-0472">Membrane</keyword>
<organism evidence="11 12">
    <name type="scientific">Ancylomarina euxinus</name>
    <dbReference type="NCBI Taxonomy" id="2283627"/>
    <lineage>
        <taxon>Bacteria</taxon>
        <taxon>Pseudomonadati</taxon>
        <taxon>Bacteroidota</taxon>
        <taxon>Bacteroidia</taxon>
        <taxon>Marinilabiliales</taxon>
        <taxon>Marinifilaceae</taxon>
        <taxon>Ancylomarina</taxon>
    </lineage>
</organism>
<dbReference type="Pfam" id="PF01554">
    <property type="entry name" value="MatE"/>
    <property type="match status" value="2"/>
</dbReference>
<comment type="caution">
    <text evidence="11">The sequence shown here is derived from an EMBL/GenBank/DDBJ whole genome shotgun (WGS) entry which is preliminary data.</text>
</comment>
<evidence type="ECO:0000313" key="11">
    <source>
        <dbReference type="EMBL" id="RRG21619.1"/>
    </source>
</evidence>
<feature type="transmembrane region" description="Helical" evidence="10">
    <location>
        <begin position="252"/>
        <end position="269"/>
    </location>
</feature>
<dbReference type="AlphaFoldDB" id="A0A425Y1A9"/>
<dbReference type="InterPro" id="IPR002528">
    <property type="entry name" value="MATE_fam"/>
</dbReference>
<keyword evidence="3" id="KW-0050">Antiport</keyword>
<feature type="transmembrane region" description="Helical" evidence="10">
    <location>
        <begin position="96"/>
        <end position="121"/>
    </location>
</feature>
<dbReference type="RefSeq" id="WP_125030770.1">
    <property type="nucleotide sequence ID" value="NZ_JAPXVP010000001.1"/>
</dbReference>
<evidence type="ECO:0000256" key="6">
    <source>
        <dbReference type="ARBA" id="ARBA00022989"/>
    </source>
</evidence>
<proteinExistence type="predicted"/>
<dbReference type="PANTHER" id="PTHR43298">
    <property type="entry name" value="MULTIDRUG RESISTANCE PROTEIN NORM-RELATED"/>
    <property type="match status" value="1"/>
</dbReference>
<dbReference type="InterPro" id="IPR048279">
    <property type="entry name" value="MdtK-like"/>
</dbReference>
<dbReference type="InterPro" id="IPR050222">
    <property type="entry name" value="MATE_MdtK"/>
</dbReference>
<feature type="transmembrane region" description="Helical" evidence="10">
    <location>
        <begin position="275"/>
        <end position="294"/>
    </location>
</feature>
<keyword evidence="12" id="KW-1185">Reference proteome</keyword>
<evidence type="ECO:0000256" key="4">
    <source>
        <dbReference type="ARBA" id="ARBA00022475"/>
    </source>
</evidence>
<feature type="transmembrane region" description="Helical" evidence="10">
    <location>
        <begin position="353"/>
        <end position="377"/>
    </location>
</feature>
<evidence type="ECO:0000256" key="5">
    <source>
        <dbReference type="ARBA" id="ARBA00022692"/>
    </source>
</evidence>
<evidence type="ECO:0000256" key="2">
    <source>
        <dbReference type="ARBA" id="ARBA00022448"/>
    </source>
</evidence>
<protein>
    <recommendedName>
        <fullName evidence="9">Multidrug-efflux transporter</fullName>
    </recommendedName>
</protein>
<evidence type="ECO:0000313" key="12">
    <source>
        <dbReference type="Proteomes" id="UP000285794"/>
    </source>
</evidence>
<reference evidence="11 12" key="1">
    <citation type="submission" date="2018-07" db="EMBL/GenBank/DDBJ databases">
        <title>Draft genome sequence of Ancylomarina sp. M1P.</title>
        <authorList>
            <person name="Yadav S."/>
            <person name="Villanueva L."/>
            <person name="Damste J.S.S."/>
        </authorList>
    </citation>
    <scope>NUCLEOTIDE SEQUENCE [LARGE SCALE GENOMIC DNA]</scope>
    <source>
        <strain evidence="11 12">M1P</strain>
    </source>
</reference>
<accession>A0A425Y1A9</accession>
<evidence type="ECO:0000256" key="10">
    <source>
        <dbReference type="SAM" id="Phobius"/>
    </source>
</evidence>
<dbReference type="PIRSF" id="PIRSF006603">
    <property type="entry name" value="DinF"/>
    <property type="match status" value="1"/>
</dbReference>
<sequence>MMRFWEQHAGEYKKTLSLSIPVIIAQAGQITVGLIDNVMIGQLGTIPLAAASFTNTLFNLVLIFGMGYSFALTPLIGKSWGEKDHHSVGSWIKNGLMANAFMGVALALLLIILYVFMPYMGQPQSVLQPSRDYLAILISSVIPMMVFYGYKQFAEGIGDTKTAMKIMLWANVVNTVGNYMFMYGRFGAPEMGLTGAGIGTLLARIFMAIAFIILFYKNQKYKLFTELYNQASFCWTKFIQVVKLGIPLGGQIVMEACAFGLCAIMMGWVSEIGMAAHQIAITLSTLGFMIYQGLGSGTTIRVSHYKGANNKEGIIRATKTAMNLMYVYCAFSVILFVGARNILPLMFTTDTTVVQLAAQMLIVCGVFQLVDGIQIVLVGTLRGFADARIPVIITFISYFIVSLPFSYMSAFVWGFGAVGIWFGFPVGLVVCSALFQMRYKYILRKI</sequence>
<evidence type="ECO:0000256" key="8">
    <source>
        <dbReference type="ARBA" id="ARBA00023136"/>
    </source>
</evidence>
<keyword evidence="4" id="KW-1003">Cell membrane</keyword>
<keyword evidence="5 10" id="KW-0812">Transmembrane</keyword>
<feature type="transmembrane region" description="Helical" evidence="10">
    <location>
        <begin position="57"/>
        <end position="76"/>
    </location>
</feature>
<gene>
    <name evidence="11" type="ORF">DWB61_10085</name>
</gene>
<feature type="transmembrane region" description="Helical" evidence="10">
    <location>
        <begin position="325"/>
        <end position="347"/>
    </location>
</feature>
<evidence type="ECO:0000256" key="7">
    <source>
        <dbReference type="ARBA" id="ARBA00023065"/>
    </source>
</evidence>
<dbReference type="Proteomes" id="UP000285794">
    <property type="component" value="Unassembled WGS sequence"/>
</dbReference>
<name>A0A425Y1A9_9BACT</name>
<dbReference type="GO" id="GO:0042910">
    <property type="term" value="F:xenobiotic transmembrane transporter activity"/>
    <property type="evidence" value="ECO:0007669"/>
    <property type="project" value="InterPro"/>
</dbReference>